<dbReference type="Proteomes" id="UP001595772">
    <property type="component" value="Unassembled WGS sequence"/>
</dbReference>
<dbReference type="RefSeq" id="WP_379495500.1">
    <property type="nucleotide sequence ID" value="NZ_JBHSAO010000001.1"/>
</dbReference>
<dbReference type="EMBL" id="JBHSAO010000001">
    <property type="protein sequence ID" value="MFC4023014.1"/>
    <property type="molecule type" value="Genomic_DNA"/>
</dbReference>
<evidence type="ECO:0000313" key="2">
    <source>
        <dbReference type="Proteomes" id="UP001595772"/>
    </source>
</evidence>
<evidence type="ECO:0000313" key="1">
    <source>
        <dbReference type="EMBL" id="MFC4023014.1"/>
    </source>
</evidence>
<proteinExistence type="predicted"/>
<comment type="caution">
    <text evidence="1">The sequence shown here is derived from an EMBL/GenBank/DDBJ whole genome shotgun (WGS) entry which is preliminary data.</text>
</comment>
<sequence>MLTFEKKLAIIEDFTELERHDVSLGRVNFHFEESVMEKKIVVYHLHPNGNGFVYAEQIDENYTVDSKGMVNIRDFTPDELRKIIKQSIKSLAESEPFEESWINNELQILKIIHDFDLWNIYAGDLLDGTYATYNAAADYLQQEGFRRLDDEDLE</sequence>
<evidence type="ECO:0008006" key="3">
    <source>
        <dbReference type="Google" id="ProtNLM"/>
    </source>
</evidence>
<name>A0ABV8GT06_9BACI</name>
<gene>
    <name evidence="1" type="ORF">ACFOUV_04190</name>
</gene>
<reference evidence="2" key="1">
    <citation type="journal article" date="2019" name="Int. J. Syst. Evol. Microbiol.">
        <title>The Global Catalogue of Microorganisms (GCM) 10K type strain sequencing project: providing services to taxonomists for standard genome sequencing and annotation.</title>
        <authorList>
            <consortium name="The Broad Institute Genomics Platform"/>
            <consortium name="The Broad Institute Genome Sequencing Center for Infectious Disease"/>
            <person name="Wu L."/>
            <person name="Ma J."/>
        </authorList>
    </citation>
    <scope>NUCLEOTIDE SEQUENCE [LARGE SCALE GENOMIC DNA]</scope>
    <source>
        <strain evidence="2">IBRC-M 10703</strain>
    </source>
</reference>
<protein>
    <recommendedName>
        <fullName evidence="3">Phage protein</fullName>
    </recommendedName>
</protein>
<organism evidence="1 2">
    <name type="scientific">Oceanobacillus longus</name>
    <dbReference type="NCBI Taxonomy" id="930120"/>
    <lineage>
        <taxon>Bacteria</taxon>
        <taxon>Bacillati</taxon>
        <taxon>Bacillota</taxon>
        <taxon>Bacilli</taxon>
        <taxon>Bacillales</taxon>
        <taxon>Bacillaceae</taxon>
        <taxon>Oceanobacillus</taxon>
    </lineage>
</organism>
<keyword evidence="2" id="KW-1185">Reference proteome</keyword>
<accession>A0ABV8GT06</accession>